<keyword evidence="5" id="KW-1185">Reference proteome</keyword>
<dbReference type="GO" id="GO:0046983">
    <property type="term" value="F:protein dimerization activity"/>
    <property type="evidence" value="ECO:0007669"/>
    <property type="project" value="InterPro"/>
</dbReference>
<protein>
    <recommendedName>
        <fullName evidence="6">BHLH domain-containing protein</fullName>
    </recommendedName>
</protein>
<gene>
    <name evidence="4" type="ORF">C5167_000224</name>
</gene>
<feature type="compositionally biased region" description="Basic and acidic residues" evidence="3">
    <location>
        <begin position="170"/>
        <end position="179"/>
    </location>
</feature>
<dbReference type="SUPFAM" id="SSF47459">
    <property type="entry name" value="HLH, helix-loop-helix DNA-binding domain"/>
    <property type="match status" value="1"/>
</dbReference>
<feature type="region of interest" description="Disordered" evidence="3">
    <location>
        <begin position="140"/>
        <end position="196"/>
    </location>
</feature>
<evidence type="ECO:0000256" key="3">
    <source>
        <dbReference type="SAM" id="MobiDB-lite"/>
    </source>
</evidence>
<dbReference type="AlphaFoldDB" id="A0A4Y7KUM4"/>
<dbReference type="CDD" id="cd11393">
    <property type="entry name" value="bHLH_AtbHLH_like"/>
    <property type="match status" value="1"/>
</dbReference>
<keyword evidence="2" id="KW-0804">Transcription</keyword>
<feature type="region of interest" description="Disordered" evidence="3">
    <location>
        <begin position="1"/>
        <end position="20"/>
    </location>
</feature>
<reference evidence="4 5" key="1">
    <citation type="journal article" date="2018" name="Science">
        <title>The opium poppy genome and morphinan production.</title>
        <authorList>
            <person name="Guo L."/>
            <person name="Winzer T."/>
            <person name="Yang X."/>
            <person name="Li Y."/>
            <person name="Ning Z."/>
            <person name="He Z."/>
            <person name="Teodor R."/>
            <person name="Lu Y."/>
            <person name="Bowser T.A."/>
            <person name="Graham I.A."/>
            <person name="Ye K."/>
        </authorList>
    </citation>
    <scope>NUCLEOTIDE SEQUENCE [LARGE SCALE GENOMIC DNA]</scope>
    <source>
        <strain evidence="5">cv. HN1</strain>
        <tissue evidence="4">Leaves</tissue>
    </source>
</reference>
<evidence type="ECO:0000313" key="5">
    <source>
        <dbReference type="Proteomes" id="UP000316621"/>
    </source>
</evidence>
<name>A0A4Y7KUM4_PAPSO</name>
<evidence type="ECO:0000256" key="1">
    <source>
        <dbReference type="ARBA" id="ARBA00023015"/>
    </source>
</evidence>
<sequence length="325" mass="37664">MRSINVHPHNSGGNNYEMEMPNPDEENVILNSFRGCMPCTTLEELSRRLLVNKQTVYMWCDHYRSRLLSLLEIREDACDKPNLFKPLDKKMSEIMVFKPNYHVRDTGFAPLPAPRLLPLLSKASVTYIIKELNNIHKKERKRPVRSFNPVRGESSKKKKKVPPVAENSSVDERLSDGNRGKQPMSEEQNLARKQVQNQIHDLEKSQTLEDISTLDDLINPSSDTDEEQVLNEIHDLEESLIVEDKISTLHDLINPFGLTGEAEVLEDARDYIRYLHNQIEMMYTWRYYHLKNDVATGEIRNGLTERELCLVPVSFTHNINLQDKP</sequence>
<evidence type="ECO:0000313" key="4">
    <source>
        <dbReference type="EMBL" id="RZC76112.1"/>
    </source>
</evidence>
<dbReference type="Proteomes" id="UP000316621">
    <property type="component" value="Chromosome 9"/>
</dbReference>
<proteinExistence type="predicted"/>
<dbReference type="InterPro" id="IPR045239">
    <property type="entry name" value="bHLH95_bHLH"/>
</dbReference>
<evidence type="ECO:0008006" key="6">
    <source>
        <dbReference type="Google" id="ProtNLM"/>
    </source>
</evidence>
<accession>A0A4Y7KUM4</accession>
<dbReference type="InterPro" id="IPR036638">
    <property type="entry name" value="HLH_DNA-bd_sf"/>
</dbReference>
<dbReference type="EMBL" id="CM010723">
    <property type="protein sequence ID" value="RZC76112.1"/>
    <property type="molecule type" value="Genomic_DNA"/>
</dbReference>
<dbReference type="Gramene" id="RZC76112">
    <property type="protein sequence ID" value="RZC76112"/>
    <property type="gene ID" value="C5167_000224"/>
</dbReference>
<organism evidence="4 5">
    <name type="scientific">Papaver somniferum</name>
    <name type="common">Opium poppy</name>
    <dbReference type="NCBI Taxonomy" id="3469"/>
    <lineage>
        <taxon>Eukaryota</taxon>
        <taxon>Viridiplantae</taxon>
        <taxon>Streptophyta</taxon>
        <taxon>Embryophyta</taxon>
        <taxon>Tracheophyta</taxon>
        <taxon>Spermatophyta</taxon>
        <taxon>Magnoliopsida</taxon>
        <taxon>Ranunculales</taxon>
        <taxon>Papaveraceae</taxon>
        <taxon>Papaveroideae</taxon>
        <taxon>Papaver</taxon>
    </lineage>
</organism>
<evidence type="ECO:0000256" key="2">
    <source>
        <dbReference type="ARBA" id="ARBA00023163"/>
    </source>
</evidence>
<keyword evidence="1" id="KW-0805">Transcription regulation</keyword>